<dbReference type="VEuPathDB" id="FungiDB:PC110_g19206"/>
<gene>
    <name evidence="1" type="ORF">JG687_00013797</name>
</gene>
<dbReference type="Proteomes" id="UP000688947">
    <property type="component" value="Unassembled WGS sequence"/>
</dbReference>
<protein>
    <submittedName>
        <fullName evidence="1">Uncharacterized protein</fullName>
    </submittedName>
</protein>
<feature type="non-terminal residue" evidence="1">
    <location>
        <position position="1"/>
    </location>
</feature>
<name>A0A8T1U2M9_9STRA</name>
<evidence type="ECO:0000313" key="1">
    <source>
        <dbReference type="EMBL" id="KAG6951146.1"/>
    </source>
</evidence>
<comment type="caution">
    <text evidence="1">The sequence shown here is derived from an EMBL/GenBank/DDBJ whole genome shotgun (WGS) entry which is preliminary data.</text>
</comment>
<dbReference type="AlphaFoldDB" id="A0A8T1U2M9"/>
<accession>A0A8T1U2M9</accession>
<organism evidence="1 2">
    <name type="scientific">Phytophthora cactorum</name>
    <dbReference type="NCBI Taxonomy" id="29920"/>
    <lineage>
        <taxon>Eukaryota</taxon>
        <taxon>Sar</taxon>
        <taxon>Stramenopiles</taxon>
        <taxon>Oomycota</taxon>
        <taxon>Peronosporomycetes</taxon>
        <taxon>Peronosporales</taxon>
        <taxon>Peronosporaceae</taxon>
        <taxon>Phytophthora</taxon>
    </lineage>
</organism>
<dbReference type="EMBL" id="JAENGZ010001046">
    <property type="protein sequence ID" value="KAG6951146.1"/>
    <property type="molecule type" value="Genomic_DNA"/>
</dbReference>
<sequence>PETVEVNEVERVTASFNSFITESVKLRFWLAKKKTAAAALVKLKLDRSVGGALASPKLNTLSNYVDMFSKTCPNGQTSLLGAQTAKYGEIGVAKGLVTAKRVTRSKDIATKLQTQQLEGWLNNQKSVKDIFTILKISDNDILFVLSRKLDTLDE</sequence>
<dbReference type="OrthoDB" id="128648at2759"/>
<reference evidence="1" key="1">
    <citation type="submission" date="2021-01" db="EMBL/GenBank/DDBJ databases">
        <title>Phytophthora aleatoria, a newly-described species from Pinus radiata is distinct from Phytophthora cactorum isolates based on comparative genomics.</title>
        <authorList>
            <person name="Mcdougal R."/>
            <person name="Panda P."/>
            <person name="Williams N."/>
            <person name="Studholme D.J."/>
        </authorList>
    </citation>
    <scope>NUCLEOTIDE SEQUENCE</scope>
    <source>
        <strain evidence="1">NZFS 3830</strain>
    </source>
</reference>
<proteinExistence type="predicted"/>
<evidence type="ECO:0000313" key="2">
    <source>
        <dbReference type="Proteomes" id="UP000688947"/>
    </source>
</evidence>